<evidence type="ECO:0000256" key="3">
    <source>
        <dbReference type="ARBA" id="ARBA00015112"/>
    </source>
</evidence>
<reference evidence="8" key="1">
    <citation type="submission" date="2022-07" db="EMBL/GenBank/DDBJ databases">
        <title>Phylogenomic reconstructions and comparative analyses of Kickxellomycotina fungi.</title>
        <authorList>
            <person name="Reynolds N.K."/>
            <person name="Stajich J.E."/>
            <person name="Barry K."/>
            <person name="Grigoriev I.V."/>
            <person name="Crous P."/>
            <person name="Smith M.E."/>
        </authorList>
    </citation>
    <scope>NUCLEOTIDE SEQUENCE</scope>
    <source>
        <strain evidence="8">IMI 214461</strain>
    </source>
</reference>
<evidence type="ECO:0000313" key="9">
    <source>
        <dbReference type="Proteomes" id="UP001150907"/>
    </source>
</evidence>
<dbReference type="InterPro" id="IPR025279">
    <property type="entry name" value="NST1"/>
</dbReference>
<sequence length="250" mass="27325">MSAEEYVGEDDNVLGTEATAQKKKRRRPKRKSKGKDASVASNDACAPAESTGLLDIEAPSGVSVAAATASSVEIVGAPRFLEGSETRADAKTELKPDTVLAKSLLGAVAKAANMDTAPAEHGSRQAASSSKALWSSDAIEEQRRVRSFWLSLSDIERQALILVEKEVVLARVRDHQNFSCSCNVCTRKREAIENELDYLYDCYYEELKESVRREKMRSLIRTAEKRARSIILSSVEAIADSMASKLVVDP</sequence>
<evidence type="ECO:0000256" key="4">
    <source>
        <dbReference type="ARBA" id="ARBA00020733"/>
    </source>
</evidence>
<keyword evidence="6" id="KW-0175">Coiled coil</keyword>
<feature type="region of interest" description="Disordered" evidence="7">
    <location>
        <begin position="1"/>
        <end position="47"/>
    </location>
</feature>
<feature type="compositionally biased region" description="Acidic residues" evidence="7">
    <location>
        <begin position="1"/>
        <end position="12"/>
    </location>
</feature>
<dbReference type="Proteomes" id="UP001150907">
    <property type="component" value="Unassembled WGS sequence"/>
</dbReference>
<evidence type="ECO:0000256" key="6">
    <source>
        <dbReference type="ARBA" id="ARBA00023054"/>
    </source>
</evidence>
<dbReference type="Pfam" id="PF13945">
    <property type="entry name" value="NST1"/>
    <property type="match status" value="1"/>
</dbReference>
<evidence type="ECO:0000256" key="7">
    <source>
        <dbReference type="SAM" id="MobiDB-lite"/>
    </source>
</evidence>
<dbReference type="GO" id="GO:0005737">
    <property type="term" value="C:cytoplasm"/>
    <property type="evidence" value="ECO:0007669"/>
    <property type="project" value="UniProtKB-SubCell"/>
</dbReference>
<organism evidence="8 9">
    <name type="scientific">Coemansia thaxteri</name>
    <dbReference type="NCBI Taxonomy" id="2663907"/>
    <lineage>
        <taxon>Eukaryota</taxon>
        <taxon>Fungi</taxon>
        <taxon>Fungi incertae sedis</taxon>
        <taxon>Zoopagomycota</taxon>
        <taxon>Kickxellomycotina</taxon>
        <taxon>Kickxellomycetes</taxon>
        <taxon>Kickxellales</taxon>
        <taxon>Kickxellaceae</taxon>
        <taxon>Coemansia</taxon>
    </lineage>
</organism>
<protein>
    <recommendedName>
        <fullName evidence="4">Stress response protein NST1</fullName>
    </recommendedName>
    <alternativeName>
        <fullName evidence="3">Stress response protein nst1</fullName>
    </alternativeName>
</protein>
<comment type="similarity">
    <text evidence="2">Belongs to the NST1 family.</text>
</comment>
<keyword evidence="5" id="KW-0963">Cytoplasm</keyword>
<feature type="compositionally biased region" description="Basic residues" evidence="7">
    <location>
        <begin position="21"/>
        <end position="33"/>
    </location>
</feature>
<evidence type="ECO:0000256" key="2">
    <source>
        <dbReference type="ARBA" id="ARBA00007112"/>
    </source>
</evidence>
<name>A0A9W8EBR8_9FUNG</name>
<gene>
    <name evidence="8" type="primary">NST1</name>
    <name evidence="8" type="ORF">H4R26_006248</name>
</gene>
<keyword evidence="9" id="KW-1185">Reference proteome</keyword>
<dbReference type="OrthoDB" id="21629at2759"/>
<proteinExistence type="inferred from homology"/>
<dbReference type="AlphaFoldDB" id="A0A9W8EBR8"/>
<accession>A0A9W8EBR8</accession>
<comment type="subcellular location">
    <subcellularLocation>
        <location evidence="1">Cytoplasm</location>
    </subcellularLocation>
</comment>
<dbReference type="EMBL" id="JANBQF010001874">
    <property type="protein sequence ID" value="KAJ1995481.1"/>
    <property type="molecule type" value="Genomic_DNA"/>
</dbReference>
<feature type="non-terminal residue" evidence="8">
    <location>
        <position position="250"/>
    </location>
</feature>
<evidence type="ECO:0000256" key="1">
    <source>
        <dbReference type="ARBA" id="ARBA00004496"/>
    </source>
</evidence>
<comment type="caution">
    <text evidence="8">The sequence shown here is derived from an EMBL/GenBank/DDBJ whole genome shotgun (WGS) entry which is preliminary data.</text>
</comment>
<evidence type="ECO:0000313" key="8">
    <source>
        <dbReference type="EMBL" id="KAJ1995481.1"/>
    </source>
</evidence>
<evidence type="ECO:0000256" key="5">
    <source>
        <dbReference type="ARBA" id="ARBA00022490"/>
    </source>
</evidence>